<dbReference type="OrthoDB" id="9788334at2"/>
<comment type="subcellular location">
    <subcellularLocation>
        <location evidence="1">Bacterial flagellum basal body</location>
    </subcellularLocation>
</comment>
<organism evidence="3 4">
    <name type="scientific">Yoonia rosea</name>
    <dbReference type="NCBI Taxonomy" id="287098"/>
    <lineage>
        <taxon>Bacteria</taxon>
        <taxon>Pseudomonadati</taxon>
        <taxon>Pseudomonadota</taxon>
        <taxon>Alphaproteobacteria</taxon>
        <taxon>Rhodobacterales</taxon>
        <taxon>Paracoccaceae</taxon>
        <taxon>Yoonia</taxon>
    </lineage>
</organism>
<keyword evidence="3" id="KW-0966">Cell projection</keyword>
<dbReference type="Pfam" id="PF00460">
    <property type="entry name" value="Flg_bb_rod"/>
    <property type="match status" value="1"/>
</dbReference>
<evidence type="ECO:0000313" key="4">
    <source>
        <dbReference type="Proteomes" id="UP000186997"/>
    </source>
</evidence>
<evidence type="ECO:0000259" key="2">
    <source>
        <dbReference type="Pfam" id="PF00460"/>
    </source>
</evidence>
<evidence type="ECO:0000256" key="1">
    <source>
        <dbReference type="ARBA" id="ARBA00004117"/>
    </source>
</evidence>
<name>A0A1R3XCX4_9RHOB</name>
<keyword evidence="3" id="KW-0282">Flagellum</keyword>
<proteinExistence type="predicted"/>
<dbReference type="Proteomes" id="UP000186997">
    <property type="component" value="Unassembled WGS sequence"/>
</dbReference>
<feature type="domain" description="Flagellar basal body rod protein N-terminal" evidence="2">
    <location>
        <begin position="20"/>
        <end position="38"/>
    </location>
</feature>
<sequence>MYNSLDIFQTAGAMARHAGARQAVVARNIANADTPDFQAQSIAAFKDVYAGTATTTMRVTRPGHIGGQMGQPAMDLRHTVTGEPSPNGNSVSIEDEMLRAVEVSREHNRALTIYRHAMTVLRTSLGRN</sequence>
<accession>A0A1R3XCX4</accession>
<reference evidence="4" key="1">
    <citation type="submission" date="2017-01" db="EMBL/GenBank/DDBJ databases">
        <authorList>
            <person name="Varghese N."/>
            <person name="Submissions S."/>
        </authorList>
    </citation>
    <scope>NUCLEOTIDE SEQUENCE [LARGE SCALE GENOMIC DNA]</scope>
    <source>
        <strain evidence="4">DSM 29591</strain>
    </source>
</reference>
<dbReference type="STRING" id="287098.SAMN05421665_2890"/>
<evidence type="ECO:0000313" key="3">
    <source>
        <dbReference type="EMBL" id="SIT89180.1"/>
    </source>
</evidence>
<protein>
    <submittedName>
        <fullName evidence="3">Flagellar basal-body rod protein FlgB</fullName>
    </submittedName>
</protein>
<gene>
    <name evidence="3" type="ORF">SAMN05421665_2890</name>
</gene>
<dbReference type="InterPro" id="IPR001444">
    <property type="entry name" value="Flag_bb_rod_N"/>
</dbReference>
<dbReference type="RefSeq" id="WP_084190850.1">
    <property type="nucleotide sequence ID" value="NZ_FTPR01000002.1"/>
</dbReference>
<dbReference type="AlphaFoldDB" id="A0A1R3XCX4"/>
<dbReference type="NCBIfam" id="NF009270">
    <property type="entry name" value="PRK12627.1"/>
    <property type="match status" value="1"/>
</dbReference>
<dbReference type="GO" id="GO:0009425">
    <property type="term" value="C:bacterial-type flagellum basal body"/>
    <property type="evidence" value="ECO:0007669"/>
    <property type="project" value="UniProtKB-SubCell"/>
</dbReference>
<keyword evidence="4" id="KW-1185">Reference proteome</keyword>
<keyword evidence="3" id="KW-0969">Cilium</keyword>
<dbReference type="EMBL" id="FTPR01000002">
    <property type="protein sequence ID" value="SIT89180.1"/>
    <property type="molecule type" value="Genomic_DNA"/>
</dbReference>